<dbReference type="AlphaFoldDB" id="A0A840I1B8"/>
<feature type="transmembrane region" description="Helical" evidence="1">
    <location>
        <begin position="26"/>
        <end position="50"/>
    </location>
</feature>
<reference evidence="2 3" key="1">
    <citation type="submission" date="2020-08" db="EMBL/GenBank/DDBJ databases">
        <title>Genomic Encyclopedia of Type Strains, Phase IV (KMG-IV): sequencing the most valuable type-strain genomes for metagenomic binning, comparative biology and taxonomic classification.</title>
        <authorList>
            <person name="Goeker M."/>
        </authorList>
    </citation>
    <scope>NUCLEOTIDE SEQUENCE [LARGE SCALE GENOMIC DNA]</scope>
    <source>
        <strain evidence="2 3">DSM 102850</strain>
    </source>
</reference>
<dbReference type="RefSeq" id="WP_183815646.1">
    <property type="nucleotide sequence ID" value="NZ_JACHOB010000001.1"/>
</dbReference>
<sequence>MTIKEKSLIDAVSNLGPLPDFFVEGAFRAGATCIFMCGVFGGVVAVFNVMGRGLTEALVVLAAVRFAAFAGMGAGMVIATGALIGMDDEEDDVGRPFFFGGLTCLAALAFLALITAAPLRAWLEDAGSLQ</sequence>
<keyword evidence="1" id="KW-0812">Transmembrane</keyword>
<dbReference type="EMBL" id="JACHOB010000001">
    <property type="protein sequence ID" value="MBB4658073.1"/>
    <property type="molecule type" value="Genomic_DNA"/>
</dbReference>
<keyword evidence="1" id="KW-1133">Transmembrane helix</keyword>
<dbReference type="Proteomes" id="UP000563524">
    <property type="component" value="Unassembled WGS sequence"/>
</dbReference>
<feature type="transmembrane region" description="Helical" evidence="1">
    <location>
        <begin position="57"/>
        <end position="85"/>
    </location>
</feature>
<accession>A0A840I1B8</accession>
<proteinExistence type="predicted"/>
<keyword evidence="1" id="KW-0472">Membrane</keyword>
<feature type="transmembrane region" description="Helical" evidence="1">
    <location>
        <begin position="97"/>
        <end position="123"/>
    </location>
</feature>
<organism evidence="2 3">
    <name type="scientific">Parvularcula dongshanensis</name>
    <dbReference type="NCBI Taxonomy" id="1173995"/>
    <lineage>
        <taxon>Bacteria</taxon>
        <taxon>Pseudomonadati</taxon>
        <taxon>Pseudomonadota</taxon>
        <taxon>Alphaproteobacteria</taxon>
        <taxon>Parvularculales</taxon>
        <taxon>Parvularculaceae</taxon>
        <taxon>Parvularcula</taxon>
    </lineage>
</organism>
<keyword evidence="3" id="KW-1185">Reference proteome</keyword>
<evidence type="ECO:0000256" key="1">
    <source>
        <dbReference type="SAM" id="Phobius"/>
    </source>
</evidence>
<protein>
    <submittedName>
        <fullName evidence="2">Uncharacterized protein</fullName>
    </submittedName>
</protein>
<evidence type="ECO:0000313" key="3">
    <source>
        <dbReference type="Proteomes" id="UP000563524"/>
    </source>
</evidence>
<evidence type="ECO:0000313" key="2">
    <source>
        <dbReference type="EMBL" id="MBB4658073.1"/>
    </source>
</evidence>
<comment type="caution">
    <text evidence="2">The sequence shown here is derived from an EMBL/GenBank/DDBJ whole genome shotgun (WGS) entry which is preliminary data.</text>
</comment>
<name>A0A840I1B8_9PROT</name>
<gene>
    <name evidence="2" type="ORF">GGQ59_000573</name>
</gene>